<accession>A0ABU8CCI0</accession>
<protein>
    <submittedName>
        <fullName evidence="2">Uncharacterized protein</fullName>
    </submittedName>
</protein>
<keyword evidence="1" id="KW-0472">Membrane</keyword>
<gene>
    <name evidence="2" type="ORF">MN202_20245</name>
</gene>
<reference evidence="2 3" key="1">
    <citation type="journal article" date="2023" name="Ecotoxicol. Environ. Saf.">
        <title>Mercury remediation potential of mercury-resistant strain Rheinheimera metallidurans sp. nov. isolated from a municipal waste dumping site.</title>
        <authorList>
            <person name="Yadav V."/>
            <person name="Manjhi A."/>
            <person name="Vadakedath N."/>
        </authorList>
    </citation>
    <scope>NUCLEOTIDE SEQUENCE [LARGE SCALE GENOMIC DNA]</scope>
    <source>
        <strain evidence="2 3">E-49</strain>
    </source>
</reference>
<evidence type="ECO:0000256" key="1">
    <source>
        <dbReference type="SAM" id="Phobius"/>
    </source>
</evidence>
<keyword evidence="1" id="KW-0812">Transmembrane</keyword>
<feature type="transmembrane region" description="Helical" evidence="1">
    <location>
        <begin position="54"/>
        <end position="76"/>
    </location>
</feature>
<evidence type="ECO:0000313" key="2">
    <source>
        <dbReference type="EMBL" id="MEH8019573.1"/>
    </source>
</evidence>
<feature type="transmembrane region" description="Helical" evidence="1">
    <location>
        <begin position="6"/>
        <end position="23"/>
    </location>
</feature>
<dbReference type="Proteomes" id="UP001375382">
    <property type="component" value="Unassembled WGS sequence"/>
</dbReference>
<keyword evidence="3" id="KW-1185">Reference proteome</keyword>
<organism evidence="2 3">
    <name type="scientific">Rheinheimera muenzenbergensis</name>
    <dbReference type="NCBI Taxonomy" id="1193628"/>
    <lineage>
        <taxon>Bacteria</taxon>
        <taxon>Pseudomonadati</taxon>
        <taxon>Pseudomonadota</taxon>
        <taxon>Gammaproteobacteria</taxon>
        <taxon>Chromatiales</taxon>
        <taxon>Chromatiaceae</taxon>
        <taxon>Rheinheimera</taxon>
    </lineage>
</organism>
<keyword evidence="1" id="KW-1133">Transmembrane helix</keyword>
<evidence type="ECO:0000313" key="3">
    <source>
        <dbReference type="Proteomes" id="UP001375382"/>
    </source>
</evidence>
<comment type="caution">
    <text evidence="2">The sequence shown here is derived from an EMBL/GenBank/DDBJ whole genome shotgun (WGS) entry which is preliminary data.</text>
</comment>
<dbReference type="RefSeq" id="WP_335737949.1">
    <property type="nucleotide sequence ID" value="NZ_JALAAR010000034.1"/>
</dbReference>
<name>A0ABU8CCI0_9GAMM</name>
<sequence length="85" mass="9206">MELSNFLPCIILLVFSGLSLGIWKTEDNSQTILMICMGWAAISVLSLVGSMMLFIAGGIILPVILSILSALSAYVANKFKNLQRT</sequence>
<feature type="transmembrane region" description="Helical" evidence="1">
    <location>
        <begin position="30"/>
        <end position="48"/>
    </location>
</feature>
<proteinExistence type="predicted"/>
<dbReference type="EMBL" id="JALAAR010000034">
    <property type="protein sequence ID" value="MEH8019573.1"/>
    <property type="molecule type" value="Genomic_DNA"/>
</dbReference>